<accession>A0A916YUX6</accession>
<reference evidence="5" key="1">
    <citation type="journal article" date="2014" name="Int. J. Syst. Evol. Microbiol.">
        <title>Complete genome sequence of Corynebacterium casei LMG S-19264T (=DSM 44701T), isolated from a smear-ripened cheese.</title>
        <authorList>
            <consortium name="US DOE Joint Genome Institute (JGI-PGF)"/>
            <person name="Walter F."/>
            <person name="Albersmeier A."/>
            <person name="Kalinowski J."/>
            <person name="Ruckert C."/>
        </authorList>
    </citation>
    <scope>NUCLEOTIDE SEQUENCE</scope>
    <source>
        <strain evidence="5">CGMCC 1.15178</strain>
    </source>
</reference>
<dbReference type="Gene3D" id="1.10.260.40">
    <property type="entry name" value="lambda repressor-like DNA-binding domains"/>
    <property type="match status" value="1"/>
</dbReference>
<dbReference type="SUPFAM" id="SSF53822">
    <property type="entry name" value="Periplasmic binding protein-like I"/>
    <property type="match status" value="1"/>
</dbReference>
<dbReference type="Proteomes" id="UP000612456">
    <property type="component" value="Unassembled WGS sequence"/>
</dbReference>
<dbReference type="SUPFAM" id="SSF47413">
    <property type="entry name" value="lambda repressor-like DNA-binding domains"/>
    <property type="match status" value="1"/>
</dbReference>
<evidence type="ECO:0000259" key="4">
    <source>
        <dbReference type="PROSITE" id="PS50932"/>
    </source>
</evidence>
<dbReference type="RefSeq" id="WP_188991916.1">
    <property type="nucleotide sequence ID" value="NZ_BMHP01000002.1"/>
</dbReference>
<dbReference type="AlphaFoldDB" id="A0A916YUX6"/>
<dbReference type="SMART" id="SM00354">
    <property type="entry name" value="HTH_LACI"/>
    <property type="match status" value="1"/>
</dbReference>
<dbReference type="Gene3D" id="3.40.50.2300">
    <property type="match status" value="2"/>
</dbReference>
<keyword evidence="3" id="KW-0804">Transcription</keyword>
<dbReference type="CDD" id="cd06267">
    <property type="entry name" value="PBP1_LacI_sugar_binding-like"/>
    <property type="match status" value="1"/>
</dbReference>
<dbReference type="PROSITE" id="PS00356">
    <property type="entry name" value="HTH_LACI_1"/>
    <property type="match status" value="1"/>
</dbReference>
<feature type="domain" description="HTH lacI-type" evidence="4">
    <location>
        <begin position="3"/>
        <end position="57"/>
    </location>
</feature>
<dbReference type="GO" id="GO:0000976">
    <property type="term" value="F:transcription cis-regulatory region binding"/>
    <property type="evidence" value="ECO:0007669"/>
    <property type="project" value="TreeGrafter"/>
</dbReference>
<reference evidence="5" key="2">
    <citation type="submission" date="2020-09" db="EMBL/GenBank/DDBJ databases">
        <authorList>
            <person name="Sun Q."/>
            <person name="Zhou Y."/>
        </authorList>
    </citation>
    <scope>NUCLEOTIDE SEQUENCE</scope>
    <source>
        <strain evidence="5">CGMCC 1.15178</strain>
    </source>
</reference>
<dbReference type="InterPro" id="IPR010982">
    <property type="entry name" value="Lambda_DNA-bd_dom_sf"/>
</dbReference>
<keyword evidence="2" id="KW-0238">DNA-binding</keyword>
<sequence>MSITIKDIASIAGVSHVTVLRVLNGKPNVKPQTREKILAIAREHNYVTNRLARNLSGKQSNVIGLIITDISNPLYAELVRGADDVFSKHNYRTIIHNSDNQKVLASKGLINMKELRVAGLLVAVPSKGESDFLKELEQIDLPYVCFSTNKSNDNDYVAFDDEKGGYILGKHLVELGHRRIVCLAPEERNTRPTQARLEGLQRALRECGIPFSEADIFEIGFGYQDGYRMADRILQIPGVTATVCLYDKLAIGLLRRLKERGISVPDDMAVSGFDDNEISTFLETSLTSVSLPKYTLGQKGGQLLLDKLNYLAESPWVSQQMMIEPVLMIRESTKRM</sequence>
<dbReference type="GO" id="GO:0003700">
    <property type="term" value="F:DNA-binding transcription factor activity"/>
    <property type="evidence" value="ECO:0007669"/>
    <property type="project" value="TreeGrafter"/>
</dbReference>
<dbReference type="PROSITE" id="PS50932">
    <property type="entry name" value="HTH_LACI_2"/>
    <property type="match status" value="1"/>
</dbReference>
<dbReference type="CDD" id="cd01392">
    <property type="entry name" value="HTH_LacI"/>
    <property type="match status" value="1"/>
</dbReference>
<keyword evidence="1" id="KW-0805">Transcription regulation</keyword>
<evidence type="ECO:0000256" key="2">
    <source>
        <dbReference type="ARBA" id="ARBA00023125"/>
    </source>
</evidence>
<evidence type="ECO:0000256" key="3">
    <source>
        <dbReference type="ARBA" id="ARBA00023163"/>
    </source>
</evidence>
<evidence type="ECO:0000313" key="6">
    <source>
        <dbReference type="Proteomes" id="UP000612456"/>
    </source>
</evidence>
<gene>
    <name evidence="5" type="primary">rbsR</name>
    <name evidence="5" type="ORF">GCM10010911_20860</name>
</gene>
<dbReference type="PANTHER" id="PTHR30146:SF154">
    <property type="entry name" value="TRANSCRIPTION REGULATOR, MEMBER OF GALR FAMILY"/>
    <property type="match status" value="1"/>
</dbReference>
<dbReference type="InterPro" id="IPR028082">
    <property type="entry name" value="Peripla_BP_I"/>
</dbReference>
<evidence type="ECO:0000313" key="5">
    <source>
        <dbReference type="EMBL" id="GGD62927.1"/>
    </source>
</evidence>
<evidence type="ECO:0000256" key="1">
    <source>
        <dbReference type="ARBA" id="ARBA00023015"/>
    </source>
</evidence>
<organism evidence="5 6">
    <name type="scientific">Paenibacillus nasutitermitis</name>
    <dbReference type="NCBI Taxonomy" id="1652958"/>
    <lineage>
        <taxon>Bacteria</taxon>
        <taxon>Bacillati</taxon>
        <taxon>Bacillota</taxon>
        <taxon>Bacilli</taxon>
        <taxon>Bacillales</taxon>
        <taxon>Paenibacillaceae</taxon>
        <taxon>Paenibacillus</taxon>
    </lineage>
</organism>
<comment type="caution">
    <text evidence="5">The sequence shown here is derived from an EMBL/GenBank/DDBJ whole genome shotgun (WGS) entry which is preliminary data.</text>
</comment>
<dbReference type="Pfam" id="PF00356">
    <property type="entry name" value="LacI"/>
    <property type="match status" value="1"/>
</dbReference>
<name>A0A916YUX6_9BACL</name>
<dbReference type="EMBL" id="BMHP01000002">
    <property type="protein sequence ID" value="GGD62927.1"/>
    <property type="molecule type" value="Genomic_DNA"/>
</dbReference>
<dbReference type="Pfam" id="PF13377">
    <property type="entry name" value="Peripla_BP_3"/>
    <property type="match status" value="1"/>
</dbReference>
<protein>
    <submittedName>
        <fullName evidence="5">LacI family transcriptional regulator</fullName>
    </submittedName>
</protein>
<proteinExistence type="predicted"/>
<dbReference type="InterPro" id="IPR046335">
    <property type="entry name" value="LacI/GalR-like_sensor"/>
</dbReference>
<dbReference type="PANTHER" id="PTHR30146">
    <property type="entry name" value="LACI-RELATED TRANSCRIPTIONAL REPRESSOR"/>
    <property type="match status" value="1"/>
</dbReference>
<keyword evidence="6" id="KW-1185">Reference proteome</keyword>
<dbReference type="InterPro" id="IPR000843">
    <property type="entry name" value="HTH_LacI"/>
</dbReference>